<dbReference type="PANTHER" id="PTHR43839">
    <property type="entry name" value="OPPC IN A BINDING PROTEIN-DEPENDENT TRANSPORT SYSTEM"/>
    <property type="match status" value="1"/>
</dbReference>
<evidence type="ECO:0000256" key="5">
    <source>
        <dbReference type="ARBA" id="ARBA00023136"/>
    </source>
</evidence>
<dbReference type="SUPFAM" id="SSF55486">
    <property type="entry name" value="Metalloproteases ('zincins'), catalytic domain"/>
    <property type="match status" value="1"/>
</dbReference>
<keyword evidence="4 6" id="KW-1133">Transmembrane helix</keyword>
<feature type="transmembrane region" description="Helical" evidence="6">
    <location>
        <begin position="115"/>
        <end position="136"/>
    </location>
</feature>
<dbReference type="PROSITE" id="PS50928">
    <property type="entry name" value="ABC_TM1"/>
    <property type="match status" value="1"/>
</dbReference>
<dbReference type="RefSeq" id="WP_389216281.1">
    <property type="nucleotide sequence ID" value="NZ_JBIACJ010000002.1"/>
</dbReference>
<evidence type="ECO:0000256" key="3">
    <source>
        <dbReference type="ARBA" id="ARBA00022692"/>
    </source>
</evidence>
<evidence type="ECO:0000313" key="8">
    <source>
        <dbReference type="EMBL" id="MFE8695705.1"/>
    </source>
</evidence>
<protein>
    <submittedName>
        <fullName evidence="8">ABC transporter permease subunit</fullName>
    </submittedName>
</protein>
<dbReference type="InterPro" id="IPR027268">
    <property type="entry name" value="Peptidase_M4/M1_CTD_sf"/>
</dbReference>
<dbReference type="SUPFAM" id="SSF161098">
    <property type="entry name" value="MetI-like"/>
    <property type="match status" value="1"/>
</dbReference>
<evidence type="ECO:0000256" key="4">
    <source>
        <dbReference type="ARBA" id="ARBA00022989"/>
    </source>
</evidence>
<gene>
    <name evidence="8" type="ORF">ACFYKT_04930</name>
</gene>
<dbReference type="InterPro" id="IPR000515">
    <property type="entry name" value="MetI-like"/>
</dbReference>
<organism evidence="8 9">
    <name type="scientific">Cytobacillus mangrovibacter</name>
    <dbReference type="NCBI Taxonomy" id="3299024"/>
    <lineage>
        <taxon>Bacteria</taxon>
        <taxon>Bacillati</taxon>
        <taxon>Bacillota</taxon>
        <taxon>Bacilli</taxon>
        <taxon>Bacillales</taxon>
        <taxon>Bacillaceae</taxon>
        <taxon>Cytobacillus</taxon>
    </lineage>
</organism>
<dbReference type="Proteomes" id="UP001601058">
    <property type="component" value="Unassembled WGS sequence"/>
</dbReference>
<dbReference type="InterPro" id="IPR014782">
    <property type="entry name" value="Peptidase_M1_dom"/>
</dbReference>
<dbReference type="CDD" id="cd06261">
    <property type="entry name" value="TM_PBP2"/>
    <property type="match status" value="1"/>
</dbReference>
<evidence type="ECO:0000256" key="1">
    <source>
        <dbReference type="ARBA" id="ARBA00004141"/>
    </source>
</evidence>
<proteinExistence type="inferred from homology"/>
<keyword evidence="2 6" id="KW-0813">Transport</keyword>
<feature type="domain" description="ABC transmembrane type-1" evidence="7">
    <location>
        <begin position="81"/>
        <end position="289"/>
    </location>
</feature>
<dbReference type="Pfam" id="PF01433">
    <property type="entry name" value="Peptidase_M1"/>
    <property type="match status" value="1"/>
</dbReference>
<dbReference type="InterPro" id="IPR035906">
    <property type="entry name" value="MetI-like_sf"/>
</dbReference>
<dbReference type="CDD" id="cd09604">
    <property type="entry name" value="M1_APN_like"/>
    <property type="match status" value="1"/>
</dbReference>
<keyword evidence="3 6" id="KW-0812">Transmembrane</keyword>
<feature type="transmembrane region" description="Helical" evidence="6">
    <location>
        <begin position="335"/>
        <end position="353"/>
    </location>
</feature>
<name>A0ABW6JXA5_9BACI</name>
<feature type="transmembrane region" description="Helical" evidence="6">
    <location>
        <begin position="12"/>
        <end position="32"/>
    </location>
</feature>
<reference evidence="8 9" key="1">
    <citation type="submission" date="2024-08" db="EMBL/GenBank/DDBJ databases">
        <title>Two novel Cytobacillus novel species.</title>
        <authorList>
            <person name="Liu G."/>
        </authorList>
    </citation>
    <scope>NUCLEOTIDE SEQUENCE [LARGE SCALE GENOMIC DNA]</scope>
    <source>
        <strain evidence="8 9">FJAT-53684</strain>
    </source>
</reference>
<keyword evidence="9" id="KW-1185">Reference proteome</keyword>
<dbReference type="PANTHER" id="PTHR43839:SF3">
    <property type="entry name" value="OLIGOPEPTIDE ABC TRANSPORTER, PERMEASE PROTEIN"/>
    <property type="match status" value="1"/>
</dbReference>
<feature type="transmembrane region" description="Helical" evidence="6">
    <location>
        <begin position="83"/>
        <end position="108"/>
    </location>
</feature>
<accession>A0ABW6JXA5</accession>
<feature type="transmembrane region" description="Helical" evidence="6">
    <location>
        <begin position="209"/>
        <end position="234"/>
    </location>
</feature>
<comment type="similarity">
    <text evidence="6">Belongs to the binding-protein-dependent transport system permease family.</text>
</comment>
<evidence type="ECO:0000256" key="6">
    <source>
        <dbReference type="RuleBase" id="RU363032"/>
    </source>
</evidence>
<keyword evidence="5 6" id="KW-0472">Membrane</keyword>
<dbReference type="Gene3D" id="1.10.3720.10">
    <property type="entry name" value="MetI-like"/>
    <property type="match status" value="1"/>
</dbReference>
<comment type="subcellular location">
    <subcellularLocation>
        <location evidence="6">Cell membrane</location>
        <topology evidence="6">Multi-pass membrane protein</topology>
    </subcellularLocation>
    <subcellularLocation>
        <location evidence="1">Membrane</location>
        <topology evidence="1">Multi-pass membrane protein</topology>
    </subcellularLocation>
</comment>
<evidence type="ECO:0000256" key="2">
    <source>
        <dbReference type="ARBA" id="ARBA00022448"/>
    </source>
</evidence>
<feature type="transmembrane region" description="Helical" evidence="6">
    <location>
        <begin position="270"/>
        <end position="292"/>
    </location>
</feature>
<dbReference type="Pfam" id="PF00528">
    <property type="entry name" value="BPD_transp_1"/>
    <property type="match status" value="1"/>
</dbReference>
<dbReference type="Gene3D" id="2.60.40.1730">
    <property type="entry name" value="tricorn interacting facor f3 domain"/>
    <property type="match status" value="1"/>
</dbReference>
<dbReference type="InterPro" id="IPR042097">
    <property type="entry name" value="Aminopeptidase_N-like_N_sf"/>
</dbReference>
<feature type="transmembrane region" description="Helical" evidence="6">
    <location>
        <begin position="148"/>
        <end position="170"/>
    </location>
</feature>
<dbReference type="EMBL" id="JBIACJ010000002">
    <property type="protein sequence ID" value="MFE8695705.1"/>
    <property type="molecule type" value="Genomic_DNA"/>
</dbReference>
<comment type="caution">
    <text evidence="8">The sequence shown here is derived from an EMBL/GenBank/DDBJ whole genome shotgun (WGS) entry which is preliminary data.</text>
</comment>
<dbReference type="Gene3D" id="1.10.390.10">
    <property type="entry name" value="Neutral Protease Domain 2"/>
    <property type="match status" value="1"/>
</dbReference>
<evidence type="ECO:0000313" key="9">
    <source>
        <dbReference type="Proteomes" id="UP001601058"/>
    </source>
</evidence>
<evidence type="ECO:0000259" key="7">
    <source>
        <dbReference type="PROSITE" id="PS50928"/>
    </source>
</evidence>
<sequence length="797" mass="91494">MNKLFKINYSFYIGVFCVSVLLFLCIFGPIMAPHSLTETLETQYTNGKVISPPMEPFESKEYPLGTDKWGYDLMSMILHGIRYTVFIALAITLIKMLFGTVFGLYIGLWKRTPSWMIAFENAWSYVPLFLILYFFLRPINFNSQLETSTLLGYFIFIASIISIPSIVSSVRLKTSELNKSVYIEAARALGARRNRLIWKHIFPQLKETLLVMFLLEIVYVITIMGQLALMNIFVGGTIVRFDPLIYLSVTKELSGLVGQARTNIYGNTHILTVPLIVLLITTISFSLLANGLKNRFQSSYARTPWIKIGQVPRLKPVRKQFGQNRKFWPPSGEKLAIITLLLTFIGAGGYVYLTKDADVGVKNGNKAAYDLQLVMDENGVFDTVANIQVKNKSDDEWDELVFYFIPNVFKEGHSFESVKGHSEVEMKGIEINGEKAEYSLEKDTLKITLPANMKKKTKHQVKIAYQFTPPEQGVRFSKEKDNYYLAQWYPMVATYQDGKWNKEDYSDGAETYHTDFSNYKIGYKIPEGYSFVSTAESDAELGKHEGNVKIKKVRDFFIAVVKDMETNETTANDGVKIRLFSTKDHDKNVEDTLELAKDALTFYQEKIGEYPYKQLDIILDNGPFMEYPGIVTINPYIQDTNFYRNAIVHEIAHQYFYGIVGNDQYNQAWVDEGITEFATSMYFYVGKGQAEGQAFGMPKRRMEMAKEAGLGRQYSNVPIHELKGTAFIYGQPAVELLKMMKDKYRLKGENVKAVGMQYLSDYYHHFQYKEVDTEEFIRFTKNYFLVPSGYFNSWLNN</sequence>